<accession>A0A7W3RMS8</accession>
<keyword evidence="2" id="KW-1133">Transmembrane helix</keyword>
<feature type="region of interest" description="Disordered" evidence="1">
    <location>
        <begin position="269"/>
        <end position="293"/>
    </location>
</feature>
<dbReference type="EMBL" id="JACJIJ010000002">
    <property type="protein sequence ID" value="MBA9055500.1"/>
    <property type="molecule type" value="Genomic_DNA"/>
</dbReference>
<dbReference type="Pfam" id="PF10901">
    <property type="entry name" value="DUF2690"/>
    <property type="match status" value="1"/>
</dbReference>
<dbReference type="GeneID" id="93975963"/>
<feature type="compositionally biased region" description="Basic and acidic residues" evidence="1">
    <location>
        <begin position="126"/>
        <end position="137"/>
    </location>
</feature>
<dbReference type="Proteomes" id="UP000577386">
    <property type="component" value="Unassembled WGS sequence"/>
</dbReference>
<dbReference type="Pfam" id="PF13560">
    <property type="entry name" value="HTH_31"/>
    <property type="match status" value="1"/>
</dbReference>
<feature type="transmembrane region" description="Helical" evidence="2">
    <location>
        <begin position="243"/>
        <end position="263"/>
    </location>
</feature>
<gene>
    <name evidence="3" type="ORF">HDA42_004678</name>
</gene>
<feature type="region of interest" description="Disordered" evidence="1">
    <location>
        <begin position="98"/>
        <end position="236"/>
    </location>
</feature>
<evidence type="ECO:0008006" key="5">
    <source>
        <dbReference type="Google" id="ProtNLM"/>
    </source>
</evidence>
<keyword evidence="2" id="KW-0812">Transmembrane</keyword>
<sequence length="403" mass="40588">MPRWQTLPNELDPEIKEFVSQLRWLVDLGGLGGAALADRTGYGRASWESYLAGRLLAPKGAAVALAEAAGTSPVPIITMWELAERAWSRAELGYEHAAPGRRAASGTEGGAPGVPRIPAQPTAAAAERRGGAEERGSAEGTGGAGGTAADSSGGNSWGLAGYQGPSRAGGRPGAWPEPVRIPDEPEPQSPGSLQGPETTPQGPVTPQGPQGSDAVRPSASASMPAPPAPDPGPDAEPGYRQPVLMFLGGFVTVLLIILGVFYLTGGPGGGRHEAAPKKPTRSASPKASLPPGVGCSGADCVGKDAESMGCSGDQVTTAQTVALGTTTLEVRYSKVCGTAWGRITGAVPGDKVQVTGAGGKVRESGEATEAGDTIAYTPMIAVPDPARATACATLASGRTGCTR</sequence>
<dbReference type="AlphaFoldDB" id="A0A7W3RMS8"/>
<keyword evidence="2" id="KW-0472">Membrane</keyword>
<evidence type="ECO:0000313" key="3">
    <source>
        <dbReference type="EMBL" id="MBA9055500.1"/>
    </source>
</evidence>
<dbReference type="InterPro" id="IPR021224">
    <property type="entry name" value="DUF2690"/>
</dbReference>
<feature type="compositionally biased region" description="Low complexity" evidence="1">
    <location>
        <begin position="194"/>
        <end position="223"/>
    </location>
</feature>
<comment type="caution">
    <text evidence="3">The sequence shown here is derived from an EMBL/GenBank/DDBJ whole genome shotgun (WGS) entry which is preliminary data.</text>
</comment>
<reference evidence="3 4" key="1">
    <citation type="submission" date="2020-08" db="EMBL/GenBank/DDBJ databases">
        <title>Sequencing the genomes of 1000 actinobacteria strains.</title>
        <authorList>
            <person name="Klenk H.-P."/>
        </authorList>
    </citation>
    <scope>NUCLEOTIDE SEQUENCE [LARGE SCALE GENOMIC DNA]</scope>
    <source>
        <strain evidence="3 4">DSM 41827</strain>
    </source>
</reference>
<organism evidence="3 4">
    <name type="scientific">Streptomyces murinus</name>
    <dbReference type="NCBI Taxonomy" id="33900"/>
    <lineage>
        <taxon>Bacteria</taxon>
        <taxon>Bacillati</taxon>
        <taxon>Actinomycetota</taxon>
        <taxon>Actinomycetes</taxon>
        <taxon>Kitasatosporales</taxon>
        <taxon>Streptomycetaceae</taxon>
        <taxon>Streptomyces</taxon>
    </lineage>
</organism>
<protein>
    <recommendedName>
        <fullName evidence="5">HTH cro/C1-type domain-containing protein</fullName>
    </recommendedName>
</protein>
<keyword evidence="4" id="KW-1185">Reference proteome</keyword>
<evidence type="ECO:0000313" key="4">
    <source>
        <dbReference type="Proteomes" id="UP000577386"/>
    </source>
</evidence>
<proteinExistence type="predicted"/>
<name>A0A7W3RMS8_STRMR</name>
<dbReference type="RefSeq" id="WP_182776482.1">
    <property type="nucleotide sequence ID" value="NZ_BAAAHW010000003.1"/>
</dbReference>
<evidence type="ECO:0000256" key="2">
    <source>
        <dbReference type="SAM" id="Phobius"/>
    </source>
</evidence>
<evidence type="ECO:0000256" key="1">
    <source>
        <dbReference type="SAM" id="MobiDB-lite"/>
    </source>
</evidence>
<feature type="compositionally biased region" description="Pro residues" evidence="1">
    <location>
        <begin position="224"/>
        <end position="234"/>
    </location>
</feature>